<gene>
    <name evidence="2" type="ORF">FQA47_024700</name>
</gene>
<evidence type="ECO:0000256" key="1">
    <source>
        <dbReference type="SAM" id="MobiDB-lite"/>
    </source>
</evidence>
<dbReference type="EMBL" id="WKFB01000148">
    <property type="protein sequence ID" value="KAF6733918.1"/>
    <property type="molecule type" value="Genomic_DNA"/>
</dbReference>
<feature type="region of interest" description="Disordered" evidence="1">
    <location>
        <begin position="1"/>
        <end position="37"/>
    </location>
</feature>
<comment type="caution">
    <text evidence="2">The sequence shown here is derived from an EMBL/GenBank/DDBJ whole genome shotgun (WGS) entry which is preliminary data.</text>
</comment>
<accession>A0A834FGV9</accession>
<reference evidence="2" key="1">
    <citation type="journal article" name="BMC Genomics">
        <title>Long-read sequencing and de novo genome assembly of marine medaka (Oryzias melastigma).</title>
        <authorList>
            <person name="Liang P."/>
            <person name="Saqib H.S.A."/>
            <person name="Ni X."/>
            <person name="Shen Y."/>
        </authorList>
    </citation>
    <scope>NUCLEOTIDE SEQUENCE</scope>
    <source>
        <strain evidence="2">Bigg-433</strain>
    </source>
</reference>
<evidence type="ECO:0000313" key="2">
    <source>
        <dbReference type="EMBL" id="KAF6733918.1"/>
    </source>
</evidence>
<feature type="compositionally biased region" description="Low complexity" evidence="1">
    <location>
        <begin position="19"/>
        <end position="35"/>
    </location>
</feature>
<name>A0A834FGV9_ORYME</name>
<proteinExistence type="predicted"/>
<organism evidence="2 3">
    <name type="scientific">Oryzias melastigma</name>
    <name type="common">Marine medaka</name>
    <dbReference type="NCBI Taxonomy" id="30732"/>
    <lineage>
        <taxon>Eukaryota</taxon>
        <taxon>Metazoa</taxon>
        <taxon>Chordata</taxon>
        <taxon>Craniata</taxon>
        <taxon>Vertebrata</taxon>
        <taxon>Euteleostomi</taxon>
        <taxon>Actinopterygii</taxon>
        <taxon>Neopterygii</taxon>
        <taxon>Teleostei</taxon>
        <taxon>Neoteleostei</taxon>
        <taxon>Acanthomorphata</taxon>
        <taxon>Ovalentaria</taxon>
        <taxon>Atherinomorphae</taxon>
        <taxon>Beloniformes</taxon>
        <taxon>Adrianichthyidae</taxon>
        <taxon>Oryziinae</taxon>
        <taxon>Oryzias</taxon>
    </lineage>
</organism>
<dbReference type="AlphaFoldDB" id="A0A834FGV9"/>
<evidence type="ECO:0000313" key="3">
    <source>
        <dbReference type="Proteomes" id="UP000646548"/>
    </source>
</evidence>
<sequence>MARFEDELSSRYGGGGPAGPARGAPRQQGPPGGQRMYKQTMAQRARTMAIYNPIPVKQNCLSVNRSLFIFSEDNIIRKYAKKITEWPYPFGA</sequence>
<dbReference type="Proteomes" id="UP000646548">
    <property type="component" value="Unassembled WGS sequence"/>
</dbReference>
<protein>
    <submittedName>
        <fullName evidence="2">Voltage-dependent P/Q-type calcium channel subunit alpha-1A</fullName>
    </submittedName>
</protein>